<keyword evidence="5" id="KW-1185">Reference proteome</keyword>
<evidence type="ECO:0000256" key="2">
    <source>
        <dbReference type="PROSITE-ProRule" id="PRU00267"/>
    </source>
</evidence>
<dbReference type="InterPro" id="IPR036910">
    <property type="entry name" value="HMG_box_dom_sf"/>
</dbReference>
<gene>
    <name evidence="4" type="ORF">ONE63_002385</name>
</gene>
<feature type="DNA-binding region" description="HMG box" evidence="2">
    <location>
        <begin position="95"/>
        <end position="162"/>
    </location>
</feature>
<dbReference type="PROSITE" id="PS50118">
    <property type="entry name" value="HMG_BOX_2"/>
    <property type="match status" value="1"/>
</dbReference>
<dbReference type="GO" id="GO:0003677">
    <property type="term" value="F:DNA binding"/>
    <property type="evidence" value="ECO:0007669"/>
    <property type="project" value="UniProtKB-UniRule"/>
</dbReference>
<dbReference type="EMBL" id="JAPTSV010000012">
    <property type="protein sequence ID" value="KAJ1522074.1"/>
    <property type="molecule type" value="Genomic_DNA"/>
</dbReference>
<name>A0AAV7XE40_9NEOP</name>
<dbReference type="InterPro" id="IPR050342">
    <property type="entry name" value="HMGB"/>
</dbReference>
<organism evidence="4 5">
    <name type="scientific">Megalurothrips usitatus</name>
    <name type="common">bean blossom thrips</name>
    <dbReference type="NCBI Taxonomy" id="439358"/>
    <lineage>
        <taxon>Eukaryota</taxon>
        <taxon>Metazoa</taxon>
        <taxon>Ecdysozoa</taxon>
        <taxon>Arthropoda</taxon>
        <taxon>Hexapoda</taxon>
        <taxon>Insecta</taxon>
        <taxon>Pterygota</taxon>
        <taxon>Neoptera</taxon>
        <taxon>Paraneoptera</taxon>
        <taxon>Thysanoptera</taxon>
        <taxon>Terebrantia</taxon>
        <taxon>Thripoidea</taxon>
        <taxon>Thripidae</taxon>
        <taxon>Megalurothrips</taxon>
    </lineage>
</organism>
<sequence>MTQSNYYHYLFSDFVEVFAKLSECWRKVDKSIADKYHQLAIAERQNYDKELKNYKASLSLDEKSEIEKDKKQKRTEKRKEKRVCPNWQLHALGMPKRPANAYILFSQDYMKKSPDRSPDAYFKESSKLAETWANLPEKEKSKWEELAASHAKEYKKKLAEWESEMTSKGHLEVVHTKGKDKGAKV</sequence>
<dbReference type="SMART" id="SM00398">
    <property type="entry name" value="HMG"/>
    <property type="match status" value="1"/>
</dbReference>
<keyword evidence="2" id="KW-0539">Nucleus</keyword>
<dbReference type="Gene3D" id="1.10.30.10">
    <property type="entry name" value="High mobility group box domain"/>
    <property type="match status" value="2"/>
</dbReference>
<evidence type="ECO:0000256" key="1">
    <source>
        <dbReference type="ARBA" id="ARBA00023125"/>
    </source>
</evidence>
<dbReference type="Pfam" id="PF00505">
    <property type="entry name" value="HMG_box"/>
    <property type="match status" value="1"/>
</dbReference>
<evidence type="ECO:0000313" key="5">
    <source>
        <dbReference type="Proteomes" id="UP001075354"/>
    </source>
</evidence>
<evidence type="ECO:0000259" key="3">
    <source>
        <dbReference type="PROSITE" id="PS50118"/>
    </source>
</evidence>
<comment type="caution">
    <text evidence="4">The sequence shown here is derived from an EMBL/GenBank/DDBJ whole genome shotgun (WGS) entry which is preliminary data.</text>
</comment>
<protein>
    <recommendedName>
        <fullName evidence="3">HMG box domain-containing protein</fullName>
    </recommendedName>
</protein>
<dbReference type="PANTHER" id="PTHR48112">
    <property type="entry name" value="HIGH MOBILITY GROUP PROTEIN DSP1"/>
    <property type="match status" value="1"/>
</dbReference>
<feature type="domain" description="HMG box" evidence="3">
    <location>
        <begin position="95"/>
        <end position="162"/>
    </location>
</feature>
<dbReference type="Proteomes" id="UP001075354">
    <property type="component" value="Chromosome 12"/>
</dbReference>
<dbReference type="AlphaFoldDB" id="A0AAV7XE40"/>
<proteinExistence type="predicted"/>
<reference evidence="4" key="1">
    <citation type="submission" date="2022-12" db="EMBL/GenBank/DDBJ databases">
        <title>Chromosome-level genome assembly of the bean flower thrips Megalurothrips usitatus.</title>
        <authorList>
            <person name="Ma L."/>
            <person name="Liu Q."/>
            <person name="Li H."/>
            <person name="Cai W."/>
        </authorList>
    </citation>
    <scope>NUCLEOTIDE SEQUENCE</scope>
    <source>
        <strain evidence="4">Cailab_2022a</strain>
    </source>
</reference>
<dbReference type="InterPro" id="IPR009071">
    <property type="entry name" value="HMG_box_dom"/>
</dbReference>
<accession>A0AAV7XE40</accession>
<dbReference type="GO" id="GO:0005634">
    <property type="term" value="C:nucleus"/>
    <property type="evidence" value="ECO:0007669"/>
    <property type="project" value="UniProtKB-UniRule"/>
</dbReference>
<evidence type="ECO:0000313" key="4">
    <source>
        <dbReference type="EMBL" id="KAJ1522074.1"/>
    </source>
</evidence>
<dbReference type="SUPFAM" id="SSF47095">
    <property type="entry name" value="HMG-box"/>
    <property type="match status" value="2"/>
</dbReference>
<keyword evidence="1 2" id="KW-0238">DNA-binding</keyword>
<dbReference type="PANTHER" id="PTHR48112:SF22">
    <property type="entry name" value="MITOCHONDRIAL TRANSCRIPTION FACTOR A, ISOFORM B"/>
    <property type="match status" value="1"/>
</dbReference>